<keyword evidence="5" id="KW-1185">Reference proteome</keyword>
<keyword evidence="4" id="KW-0121">Carboxypeptidase</keyword>
<dbReference type="Pfam" id="PF02113">
    <property type="entry name" value="Peptidase_S13"/>
    <property type="match status" value="1"/>
</dbReference>
<protein>
    <submittedName>
        <fullName evidence="4">D-alanyl-D-alanine carboxypeptidase</fullName>
    </submittedName>
</protein>
<evidence type="ECO:0000256" key="2">
    <source>
        <dbReference type="ARBA" id="ARBA00022801"/>
    </source>
</evidence>
<dbReference type="Proteomes" id="UP001156903">
    <property type="component" value="Unassembled WGS sequence"/>
</dbReference>
<evidence type="ECO:0000313" key="4">
    <source>
        <dbReference type="EMBL" id="GLS16852.1"/>
    </source>
</evidence>
<dbReference type="GO" id="GO:0004180">
    <property type="term" value="F:carboxypeptidase activity"/>
    <property type="evidence" value="ECO:0007669"/>
    <property type="project" value="UniProtKB-KW"/>
</dbReference>
<dbReference type="InterPro" id="IPR000667">
    <property type="entry name" value="Peptidase_S13"/>
</dbReference>
<evidence type="ECO:0000256" key="3">
    <source>
        <dbReference type="SAM" id="SignalP"/>
    </source>
</evidence>
<reference evidence="5" key="1">
    <citation type="journal article" date="2019" name="Int. J. Syst. Evol. Microbiol.">
        <title>The Global Catalogue of Microorganisms (GCM) 10K type strain sequencing project: providing services to taxonomists for standard genome sequencing and annotation.</title>
        <authorList>
            <consortium name="The Broad Institute Genomics Platform"/>
            <consortium name="The Broad Institute Genome Sequencing Center for Infectious Disease"/>
            <person name="Wu L."/>
            <person name="Ma J."/>
        </authorList>
    </citation>
    <scope>NUCLEOTIDE SEQUENCE [LARGE SCALE GENOMIC DNA]</scope>
    <source>
        <strain evidence="5">NBRC 109341</strain>
    </source>
</reference>
<name>A0ABQ6CB44_9BURK</name>
<dbReference type="PRINTS" id="PR00922">
    <property type="entry name" value="DADACBPTASE3"/>
</dbReference>
<gene>
    <name evidence="4" type="ORF">GCM10007935_42980</name>
</gene>
<dbReference type="Gene3D" id="3.50.80.20">
    <property type="entry name" value="D-Ala-D-Ala carboxypeptidase C, peptidase S13"/>
    <property type="match status" value="1"/>
</dbReference>
<sequence>MPPLRLATRLRTLCLAWLAATTLPACAQRPVSVDTLPPPVLAALQRAGVPPSALSAVVAPLDGGPVRLSHRAEVPVNPASVMKLVTTYAAVDLLGPDYTWDTRFYTDARVEAGALRGNLYVRGSGDPKFVLERIQAAFAALQGQGVQVILGDMVLDHSAFEIDPHHDPAAFDGEGLRPYNAAPDALLVNFKSVILRFTPDAQAGVARVSSEPPLAGLAIDATVPLARGKGCGDWRGDLQGRFDNPNAIRFEGRYPPGCGERIWPVAYQDPASYAARALEGLWRASGGLITGKVRTGATPPGVRLLHEARSLPLSDIITDVNQWSNNVMAQQVFLTLGRLAPPRLDSATAPRGPLQPIRPGRFERSREVLRTWWVNTFGLKYSAPVLNNGSGLSRDERITPESLAQLLRHAANNPNGQTFVQSLAIAGVNGTAARLAQGPGSAARGNARVKTGTLRDVTGIAGYVQAQDGQRYAVVGIINHPNAGAGRPALDALLEWTASAAH</sequence>
<dbReference type="SUPFAM" id="SSF56601">
    <property type="entry name" value="beta-lactamase/transpeptidase-like"/>
    <property type="match status" value="1"/>
</dbReference>
<evidence type="ECO:0000313" key="5">
    <source>
        <dbReference type="Proteomes" id="UP001156903"/>
    </source>
</evidence>
<evidence type="ECO:0000256" key="1">
    <source>
        <dbReference type="ARBA" id="ARBA00006096"/>
    </source>
</evidence>
<dbReference type="PANTHER" id="PTHR30023">
    <property type="entry name" value="D-ALANYL-D-ALANINE CARBOXYPEPTIDASE"/>
    <property type="match status" value="1"/>
</dbReference>
<feature type="signal peptide" evidence="3">
    <location>
        <begin position="1"/>
        <end position="27"/>
    </location>
</feature>
<dbReference type="NCBIfam" id="TIGR00666">
    <property type="entry name" value="PBP4"/>
    <property type="match status" value="1"/>
</dbReference>
<keyword evidence="3" id="KW-0732">Signal</keyword>
<dbReference type="EMBL" id="BSPB01000091">
    <property type="protein sequence ID" value="GLS16852.1"/>
    <property type="molecule type" value="Genomic_DNA"/>
</dbReference>
<feature type="chain" id="PRO_5045788067" evidence="3">
    <location>
        <begin position="28"/>
        <end position="502"/>
    </location>
</feature>
<proteinExistence type="inferred from homology"/>
<dbReference type="InterPro" id="IPR012338">
    <property type="entry name" value="Beta-lactam/transpept-like"/>
</dbReference>
<dbReference type="Gene3D" id="3.40.710.10">
    <property type="entry name" value="DD-peptidase/beta-lactamase superfamily"/>
    <property type="match status" value="2"/>
</dbReference>
<keyword evidence="4" id="KW-0645">Protease</keyword>
<accession>A0ABQ6CB44</accession>
<dbReference type="PANTHER" id="PTHR30023:SF0">
    <property type="entry name" value="PENICILLIN-SENSITIVE CARBOXYPEPTIDASE A"/>
    <property type="match status" value="1"/>
</dbReference>
<dbReference type="RefSeq" id="WP_284309501.1">
    <property type="nucleotide sequence ID" value="NZ_BSPB01000091.1"/>
</dbReference>
<comment type="caution">
    <text evidence="4">The sequence shown here is derived from an EMBL/GenBank/DDBJ whole genome shotgun (WGS) entry which is preliminary data.</text>
</comment>
<comment type="similarity">
    <text evidence="1">Belongs to the peptidase S13 family.</text>
</comment>
<keyword evidence="2" id="KW-0378">Hydrolase</keyword>
<organism evidence="4 5">
    <name type="scientific">Hydrogenophaga electricum</name>
    <dbReference type="NCBI Taxonomy" id="1230953"/>
    <lineage>
        <taxon>Bacteria</taxon>
        <taxon>Pseudomonadati</taxon>
        <taxon>Pseudomonadota</taxon>
        <taxon>Betaproteobacteria</taxon>
        <taxon>Burkholderiales</taxon>
        <taxon>Comamonadaceae</taxon>
        <taxon>Hydrogenophaga</taxon>
    </lineage>
</organism>